<evidence type="ECO:0000256" key="2">
    <source>
        <dbReference type="ARBA" id="ARBA00022448"/>
    </source>
</evidence>
<dbReference type="GO" id="GO:0055085">
    <property type="term" value="P:transmembrane transport"/>
    <property type="evidence" value="ECO:0007669"/>
    <property type="project" value="InterPro"/>
</dbReference>
<dbReference type="SUPFAM" id="SSF161098">
    <property type="entry name" value="MetI-like"/>
    <property type="match status" value="1"/>
</dbReference>
<dbReference type="Pfam" id="PF00528">
    <property type="entry name" value="BPD_transp_1"/>
    <property type="match status" value="1"/>
</dbReference>
<evidence type="ECO:0000313" key="9">
    <source>
        <dbReference type="EMBL" id="HIY60688.1"/>
    </source>
</evidence>
<feature type="transmembrane region" description="Helical" evidence="7">
    <location>
        <begin position="12"/>
        <end position="31"/>
    </location>
</feature>
<evidence type="ECO:0000256" key="5">
    <source>
        <dbReference type="ARBA" id="ARBA00022989"/>
    </source>
</evidence>
<comment type="subcellular location">
    <subcellularLocation>
        <location evidence="1 7">Cell membrane</location>
        <topology evidence="1 7">Multi-pass membrane protein</topology>
    </subcellularLocation>
</comment>
<organism evidence="9 10">
    <name type="scientific">Candidatus Eisenbergiella pullistercoris</name>
    <dbReference type="NCBI Taxonomy" id="2838555"/>
    <lineage>
        <taxon>Bacteria</taxon>
        <taxon>Bacillati</taxon>
        <taxon>Bacillota</taxon>
        <taxon>Clostridia</taxon>
        <taxon>Lachnospirales</taxon>
        <taxon>Lachnospiraceae</taxon>
        <taxon>Eisenbergiella</taxon>
    </lineage>
</organism>
<evidence type="ECO:0000256" key="7">
    <source>
        <dbReference type="RuleBase" id="RU363032"/>
    </source>
</evidence>
<reference evidence="9" key="1">
    <citation type="journal article" date="2021" name="PeerJ">
        <title>Extensive microbial diversity within the chicken gut microbiome revealed by metagenomics and culture.</title>
        <authorList>
            <person name="Gilroy R."/>
            <person name="Ravi A."/>
            <person name="Getino M."/>
            <person name="Pursley I."/>
            <person name="Horton D.L."/>
            <person name="Alikhan N.F."/>
            <person name="Baker D."/>
            <person name="Gharbi K."/>
            <person name="Hall N."/>
            <person name="Watson M."/>
            <person name="Adriaenssens E.M."/>
            <person name="Foster-Nyarko E."/>
            <person name="Jarju S."/>
            <person name="Secka A."/>
            <person name="Antonio M."/>
            <person name="Oren A."/>
            <person name="Chaudhuri R.R."/>
            <person name="La Ragione R."/>
            <person name="Hildebrand F."/>
            <person name="Pallen M.J."/>
        </authorList>
    </citation>
    <scope>NUCLEOTIDE SEQUENCE</scope>
    <source>
        <strain evidence="9">ChiSxjej3B15-24422</strain>
    </source>
</reference>
<dbReference type="InterPro" id="IPR000515">
    <property type="entry name" value="MetI-like"/>
</dbReference>
<feature type="transmembrane region" description="Helical" evidence="7">
    <location>
        <begin position="163"/>
        <end position="184"/>
    </location>
</feature>
<dbReference type="AlphaFoldDB" id="A0A9D1YPV8"/>
<evidence type="ECO:0000259" key="8">
    <source>
        <dbReference type="PROSITE" id="PS50928"/>
    </source>
</evidence>
<comment type="similarity">
    <text evidence="7">Belongs to the binding-protein-dependent transport system permease family.</text>
</comment>
<dbReference type="EMBL" id="DXDD01000103">
    <property type="protein sequence ID" value="HIY60688.1"/>
    <property type="molecule type" value="Genomic_DNA"/>
</dbReference>
<feature type="transmembrane region" description="Helical" evidence="7">
    <location>
        <begin position="271"/>
        <end position="291"/>
    </location>
</feature>
<dbReference type="PANTHER" id="PTHR43227:SF11">
    <property type="entry name" value="BLL4140 PROTEIN"/>
    <property type="match status" value="1"/>
</dbReference>
<keyword evidence="3" id="KW-1003">Cell membrane</keyword>
<accession>A0A9D1YPV8</accession>
<feature type="transmembrane region" description="Helical" evidence="7">
    <location>
        <begin position="79"/>
        <end position="100"/>
    </location>
</feature>
<dbReference type="CDD" id="cd06261">
    <property type="entry name" value="TM_PBP2"/>
    <property type="match status" value="1"/>
</dbReference>
<protein>
    <submittedName>
        <fullName evidence="9">ABC transporter permease subunit</fullName>
    </submittedName>
</protein>
<keyword evidence="6 7" id="KW-0472">Membrane</keyword>
<comment type="caution">
    <text evidence="9">The sequence shown here is derived from an EMBL/GenBank/DDBJ whole genome shotgun (WGS) entry which is preliminary data.</text>
</comment>
<feature type="transmembrane region" description="Helical" evidence="7">
    <location>
        <begin position="205"/>
        <end position="234"/>
    </location>
</feature>
<dbReference type="InterPro" id="IPR050809">
    <property type="entry name" value="UgpAE/MalFG_permease"/>
</dbReference>
<dbReference type="PANTHER" id="PTHR43227">
    <property type="entry name" value="BLL4140 PROTEIN"/>
    <property type="match status" value="1"/>
</dbReference>
<dbReference type="GO" id="GO:0005886">
    <property type="term" value="C:plasma membrane"/>
    <property type="evidence" value="ECO:0007669"/>
    <property type="project" value="UniProtKB-SubCell"/>
</dbReference>
<evidence type="ECO:0000313" key="10">
    <source>
        <dbReference type="Proteomes" id="UP000824007"/>
    </source>
</evidence>
<dbReference type="PROSITE" id="PS50928">
    <property type="entry name" value="ABC_TM1"/>
    <property type="match status" value="1"/>
</dbReference>
<evidence type="ECO:0000256" key="4">
    <source>
        <dbReference type="ARBA" id="ARBA00022692"/>
    </source>
</evidence>
<name>A0A9D1YPV8_9FIRM</name>
<evidence type="ECO:0000256" key="6">
    <source>
        <dbReference type="ARBA" id="ARBA00023136"/>
    </source>
</evidence>
<feature type="domain" description="ABC transmembrane type-1" evidence="8">
    <location>
        <begin position="72"/>
        <end position="287"/>
    </location>
</feature>
<keyword evidence="4 7" id="KW-0812">Transmembrane</keyword>
<feature type="transmembrane region" description="Helical" evidence="7">
    <location>
        <begin position="112"/>
        <end position="132"/>
    </location>
</feature>
<sequence length="300" mass="33858">MKGIKRKFLRSWQMYVLLLPAVIYVFIFNYMPLYGVQIAFRDYSTRAGIWGSEWVGLEYFRKFVEFPNFWLLIKNTLEIGLYSIATFPCSVIFALMLNEVRNAKFKKTVQMISYIPHFLSTVVICSMLTLFLNERTGVFNEIIEVFGGTRQEFLTVPRYFADIYVWSGVWQGLGWGAIIYMAALSGVPQDLIDAAKVDGATRLQIIWHVNIPSILPTIVIMLIFSCGGVLGVGFEKVYLMQNSLNLSASQVISTYVYEIGIRGGQFSYSSAIGLFNNIVNVVILGIVNAFAKKASGTGIW</sequence>
<evidence type="ECO:0000256" key="3">
    <source>
        <dbReference type="ARBA" id="ARBA00022475"/>
    </source>
</evidence>
<keyword evidence="5 7" id="KW-1133">Transmembrane helix</keyword>
<keyword evidence="2 7" id="KW-0813">Transport</keyword>
<dbReference type="Proteomes" id="UP000824007">
    <property type="component" value="Unassembled WGS sequence"/>
</dbReference>
<proteinExistence type="inferred from homology"/>
<gene>
    <name evidence="9" type="ORF">H9831_08435</name>
</gene>
<dbReference type="Gene3D" id="1.10.3720.10">
    <property type="entry name" value="MetI-like"/>
    <property type="match status" value="1"/>
</dbReference>
<evidence type="ECO:0000256" key="1">
    <source>
        <dbReference type="ARBA" id="ARBA00004651"/>
    </source>
</evidence>
<reference evidence="9" key="2">
    <citation type="submission" date="2021-04" db="EMBL/GenBank/DDBJ databases">
        <authorList>
            <person name="Gilroy R."/>
        </authorList>
    </citation>
    <scope>NUCLEOTIDE SEQUENCE</scope>
    <source>
        <strain evidence="9">ChiSxjej3B15-24422</strain>
    </source>
</reference>
<dbReference type="InterPro" id="IPR035906">
    <property type="entry name" value="MetI-like_sf"/>
</dbReference>